<evidence type="ECO:0000313" key="3">
    <source>
        <dbReference type="Proteomes" id="UP000178429"/>
    </source>
</evidence>
<proteinExistence type="predicted"/>
<accession>A0A1F8BXH5</accession>
<name>A0A1F8BXH5_9BACT</name>
<dbReference type="Pfam" id="PF12705">
    <property type="entry name" value="PDDEXK_1"/>
    <property type="match status" value="1"/>
</dbReference>
<dbReference type="EMBL" id="MGHL01000017">
    <property type="protein sequence ID" value="OGM68811.1"/>
    <property type="molecule type" value="Genomic_DNA"/>
</dbReference>
<dbReference type="AlphaFoldDB" id="A0A1F8BXH5"/>
<dbReference type="InterPro" id="IPR011604">
    <property type="entry name" value="PDDEXK-like_dom_sf"/>
</dbReference>
<dbReference type="InterPro" id="IPR038726">
    <property type="entry name" value="PDDEXK_AddAB-type"/>
</dbReference>
<comment type="caution">
    <text evidence="2">The sequence shown here is derived from an EMBL/GenBank/DDBJ whole genome shotgun (WGS) entry which is preliminary data.</text>
</comment>
<dbReference type="STRING" id="1802525.A2975_00365"/>
<gene>
    <name evidence="2" type="ORF">A2975_00365</name>
</gene>
<sequence>MADKYKATWVSHSSMADFIKCPRLYFLRNVYKDPISGNKVTIMKPALALGQVVHDIVESLSFLPVDQRLAEPLVNKLEKAWVAVAGKKGGFTSLTEEEKYKEQAREMLAKIETNPGPVVNKAVKIPQDLPHYWLSEKDEIILCGKIDWLEHIPKTDSVHIIDFKTGKVEEDDTSLQLPIYHLLVTNTQNRGVTKASYWYLRRADAPEQKELPDLEEAHQKVYEIAKRIKLARQLEHFKCPKDGCRYCLPYEAIISGRGELVAKSTYNQDIYIL</sequence>
<protein>
    <recommendedName>
        <fullName evidence="1">PD-(D/E)XK endonuclease-like domain-containing protein</fullName>
    </recommendedName>
</protein>
<dbReference type="Proteomes" id="UP000178429">
    <property type="component" value="Unassembled WGS sequence"/>
</dbReference>
<evidence type="ECO:0000259" key="1">
    <source>
        <dbReference type="Pfam" id="PF12705"/>
    </source>
</evidence>
<organism evidence="2 3">
    <name type="scientific">Candidatus Woesebacteria bacterium RIFCSPLOWO2_01_FULL_44_14</name>
    <dbReference type="NCBI Taxonomy" id="1802525"/>
    <lineage>
        <taxon>Bacteria</taxon>
        <taxon>Candidatus Woeseibacteriota</taxon>
    </lineage>
</organism>
<reference evidence="2 3" key="1">
    <citation type="journal article" date="2016" name="Nat. Commun.">
        <title>Thousands of microbial genomes shed light on interconnected biogeochemical processes in an aquifer system.</title>
        <authorList>
            <person name="Anantharaman K."/>
            <person name="Brown C.T."/>
            <person name="Hug L.A."/>
            <person name="Sharon I."/>
            <person name="Castelle C.J."/>
            <person name="Probst A.J."/>
            <person name="Thomas B.C."/>
            <person name="Singh A."/>
            <person name="Wilkins M.J."/>
            <person name="Karaoz U."/>
            <person name="Brodie E.L."/>
            <person name="Williams K.H."/>
            <person name="Hubbard S.S."/>
            <person name="Banfield J.F."/>
        </authorList>
    </citation>
    <scope>NUCLEOTIDE SEQUENCE [LARGE SCALE GENOMIC DNA]</scope>
</reference>
<dbReference type="Gene3D" id="3.90.320.10">
    <property type="match status" value="1"/>
</dbReference>
<feature type="domain" description="PD-(D/E)XK endonuclease-like" evidence="1">
    <location>
        <begin position="10"/>
        <end position="247"/>
    </location>
</feature>
<evidence type="ECO:0000313" key="2">
    <source>
        <dbReference type="EMBL" id="OGM68811.1"/>
    </source>
</evidence>